<dbReference type="EMBL" id="PPSL01000004">
    <property type="protein sequence ID" value="PQJ10083.1"/>
    <property type="molecule type" value="Genomic_DNA"/>
</dbReference>
<accession>A0A2S7ST37</accession>
<dbReference type="Proteomes" id="UP000239872">
    <property type="component" value="Unassembled WGS sequence"/>
</dbReference>
<sequence>MAEPLKYMYNDRFFKQLTRHCTDMIPGFNAAKFNANFSTPEWDALELKQRVRHVANAMAAQLTGKYKQDIKAVTFLIKHIQKELGDVSTFQHIFLADYIEQYGIDQPVESLKAMEYATILSSCEFAIRPFIVKYPEQVMAQMLEWTRHKHASIRRLASEGCRPRLPWGMALVAFKKDPTPILPILEALKADPSEYVRKSVANNLNDIAKDNPDVVKDIIRRWQGSSKETDWILKHGSRTMLKKADEHTLSLFGVSAVKSVQVKDLAVKNVSIDIGGELNFSFTLAHKEPTPTLLRVEYMIYYMKASGTPTKKIFKVTENTFELNRSYAITRKQSFKDMTTRKHYPGIHHIAIVVNGVEYEKIDFAVK</sequence>
<reference evidence="1 2" key="1">
    <citation type="submission" date="2018-01" db="EMBL/GenBank/DDBJ databases">
        <title>A novel member of the phylum Bacteroidetes isolated from glacier ice.</title>
        <authorList>
            <person name="Liu Q."/>
            <person name="Xin Y.-H."/>
        </authorList>
    </citation>
    <scope>NUCLEOTIDE SEQUENCE [LARGE SCALE GENOMIC DNA]</scope>
    <source>
        <strain evidence="1 2">RB1R16</strain>
    </source>
</reference>
<evidence type="ECO:0000313" key="1">
    <source>
        <dbReference type="EMBL" id="PQJ10083.1"/>
    </source>
</evidence>
<protein>
    <submittedName>
        <fullName evidence="1">DNA alkylation repair protein</fullName>
    </submittedName>
</protein>
<name>A0A2S7ST37_9BACT</name>
<dbReference type="AlphaFoldDB" id="A0A2S7ST37"/>
<dbReference type="InterPro" id="IPR014825">
    <property type="entry name" value="DNA_alkylation"/>
</dbReference>
<dbReference type="Pfam" id="PF08713">
    <property type="entry name" value="DNA_alkylation"/>
    <property type="match status" value="1"/>
</dbReference>
<dbReference type="RefSeq" id="WP_105040092.1">
    <property type="nucleotide sequence ID" value="NZ_PPSL01000004.1"/>
</dbReference>
<evidence type="ECO:0000313" key="2">
    <source>
        <dbReference type="Proteomes" id="UP000239872"/>
    </source>
</evidence>
<keyword evidence="2" id="KW-1185">Reference proteome</keyword>
<organism evidence="1 2">
    <name type="scientific">Flavipsychrobacter stenotrophus</name>
    <dbReference type="NCBI Taxonomy" id="2077091"/>
    <lineage>
        <taxon>Bacteria</taxon>
        <taxon>Pseudomonadati</taxon>
        <taxon>Bacteroidota</taxon>
        <taxon>Chitinophagia</taxon>
        <taxon>Chitinophagales</taxon>
        <taxon>Chitinophagaceae</taxon>
        <taxon>Flavipsychrobacter</taxon>
    </lineage>
</organism>
<proteinExistence type="predicted"/>
<gene>
    <name evidence="1" type="ORF">CJD36_015405</name>
</gene>
<dbReference type="OrthoDB" id="9797162at2"/>
<dbReference type="Gene3D" id="1.25.40.290">
    <property type="entry name" value="ARM repeat domains"/>
    <property type="match status" value="1"/>
</dbReference>
<comment type="caution">
    <text evidence="1">The sequence shown here is derived from an EMBL/GenBank/DDBJ whole genome shotgun (WGS) entry which is preliminary data.</text>
</comment>
<dbReference type="SUPFAM" id="SSF48371">
    <property type="entry name" value="ARM repeat"/>
    <property type="match status" value="1"/>
</dbReference>
<dbReference type="InterPro" id="IPR016024">
    <property type="entry name" value="ARM-type_fold"/>
</dbReference>